<comment type="caution">
    <text evidence="1">The sequence shown here is derived from an EMBL/GenBank/DDBJ whole genome shotgun (WGS) entry which is preliminary data.</text>
</comment>
<keyword evidence="2" id="KW-1185">Reference proteome</keyword>
<dbReference type="RefSeq" id="XP_037192099.1">
    <property type="nucleotide sequence ID" value="XM_037338793.1"/>
</dbReference>
<evidence type="ECO:0000313" key="1">
    <source>
        <dbReference type="EMBL" id="KAF5873153.1"/>
    </source>
</evidence>
<dbReference type="OrthoDB" id="3563845at2759"/>
<organism evidence="1 2">
    <name type="scientific">Botrytis fragariae</name>
    <dbReference type="NCBI Taxonomy" id="1964551"/>
    <lineage>
        <taxon>Eukaryota</taxon>
        <taxon>Fungi</taxon>
        <taxon>Dikarya</taxon>
        <taxon>Ascomycota</taxon>
        <taxon>Pezizomycotina</taxon>
        <taxon>Leotiomycetes</taxon>
        <taxon>Helotiales</taxon>
        <taxon>Sclerotiniaceae</taxon>
        <taxon>Botrytis</taxon>
    </lineage>
</organism>
<protein>
    <submittedName>
        <fullName evidence="1">Uncharacterized protein</fullName>
    </submittedName>
</protein>
<name>A0A8H6EI69_9HELO</name>
<reference evidence="1 2" key="1">
    <citation type="journal article" date="2020" name="Phytopathology">
        <title>A high-quality genome resource of Botrytis fragariae, a new and rapidly spreading fungal pathogen causing strawberry gray mold in the U.S.A.</title>
        <authorList>
            <person name="Wu Y."/>
            <person name="Saski C.A."/>
            <person name="Schnabel G."/>
            <person name="Xiao S."/>
            <person name="Hu M."/>
        </authorList>
    </citation>
    <scope>NUCLEOTIDE SEQUENCE [LARGE SCALE GENOMIC DNA]</scope>
    <source>
        <strain evidence="1 2">BVB16</strain>
    </source>
</reference>
<dbReference type="GeneID" id="59262485"/>
<gene>
    <name evidence="1" type="ORF">Bfra_008431</name>
</gene>
<sequence>MPPIYRVRDQTPPLDYGLSHPIKPTIIETDPSLETCPAYIAATSLSSKRRGFRHSWIASINGFNFIGLGVGVPMNIVLGNTSFEVVLYGRLIEEVGAGACIVNRQECMDWKDKFEGDFEERMLLRFSKIRHVCFPVQEFRDNSQSSKISSGLLATCCQETEREVSVGATASRAALNCPEGIFECLSNCSALFSCACCYGQTNTGLNPSETLGQRLDDHAGVGGRSGNLLVFIADPMLYIDPRNCPEGTFECPNNCPAFWRLAARKQDERLALERRLAEPHLVRRSLPNKNKWSIGFSINFASNSLLTMISVLEIILRSSVRNSREFKRELSLCAFQYSSKAKQEEEGKAFGTLSSWLWE</sequence>
<accession>A0A8H6EI69</accession>
<dbReference type="EMBL" id="JABFCT010000009">
    <property type="protein sequence ID" value="KAF5873153.1"/>
    <property type="molecule type" value="Genomic_DNA"/>
</dbReference>
<dbReference type="Proteomes" id="UP000531561">
    <property type="component" value="Unassembled WGS sequence"/>
</dbReference>
<dbReference type="AlphaFoldDB" id="A0A8H6EI69"/>
<proteinExistence type="predicted"/>
<evidence type="ECO:0000313" key="2">
    <source>
        <dbReference type="Proteomes" id="UP000531561"/>
    </source>
</evidence>